<accession>A0A4Y2GRE4</accession>
<dbReference type="Proteomes" id="UP000499080">
    <property type="component" value="Unassembled WGS sequence"/>
</dbReference>
<gene>
    <name evidence="1" type="ORF">AVEN_140600_1</name>
</gene>
<organism evidence="1 2">
    <name type="scientific">Araneus ventricosus</name>
    <name type="common">Orbweaver spider</name>
    <name type="synonym">Epeira ventricosa</name>
    <dbReference type="NCBI Taxonomy" id="182803"/>
    <lineage>
        <taxon>Eukaryota</taxon>
        <taxon>Metazoa</taxon>
        <taxon>Ecdysozoa</taxon>
        <taxon>Arthropoda</taxon>
        <taxon>Chelicerata</taxon>
        <taxon>Arachnida</taxon>
        <taxon>Araneae</taxon>
        <taxon>Araneomorphae</taxon>
        <taxon>Entelegynae</taxon>
        <taxon>Araneoidea</taxon>
        <taxon>Araneidae</taxon>
        <taxon>Araneus</taxon>
    </lineage>
</organism>
<dbReference type="EMBL" id="BGPR01001550">
    <property type="protein sequence ID" value="GBM56532.1"/>
    <property type="molecule type" value="Genomic_DNA"/>
</dbReference>
<evidence type="ECO:0000313" key="2">
    <source>
        <dbReference type="Proteomes" id="UP000499080"/>
    </source>
</evidence>
<reference evidence="1 2" key="1">
    <citation type="journal article" date="2019" name="Sci. Rep.">
        <title>Orb-weaving spider Araneus ventricosus genome elucidates the spidroin gene catalogue.</title>
        <authorList>
            <person name="Kono N."/>
            <person name="Nakamura H."/>
            <person name="Ohtoshi R."/>
            <person name="Moran D.A.P."/>
            <person name="Shinohara A."/>
            <person name="Yoshida Y."/>
            <person name="Fujiwara M."/>
            <person name="Mori M."/>
            <person name="Tomita M."/>
            <person name="Arakawa K."/>
        </authorList>
    </citation>
    <scope>NUCLEOTIDE SEQUENCE [LARGE SCALE GENOMIC DNA]</scope>
</reference>
<evidence type="ECO:0000313" key="1">
    <source>
        <dbReference type="EMBL" id="GBM56532.1"/>
    </source>
</evidence>
<sequence>MEDGGWQKTIDDITKRHKFPYEKNYRRRSSGWYWGLCPVFVLQTSSCLLSPKEDMPLTVTLDGDSTLVTPVLFEILKKYQTGILTYIQVSRGRFTSNYNQSAFLTISDN</sequence>
<comment type="caution">
    <text evidence="1">The sequence shown here is derived from an EMBL/GenBank/DDBJ whole genome shotgun (WGS) entry which is preliminary data.</text>
</comment>
<proteinExistence type="predicted"/>
<protein>
    <submittedName>
        <fullName evidence="1">Uncharacterized protein</fullName>
    </submittedName>
</protein>
<dbReference type="AlphaFoldDB" id="A0A4Y2GRE4"/>
<name>A0A4Y2GRE4_ARAVE</name>
<keyword evidence="2" id="KW-1185">Reference proteome</keyword>